<gene>
    <name evidence="1" type="ORF">S01H1_57134</name>
</gene>
<protein>
    <submittedName>
        <fullName evidence="1">Uncharacterized protein</fullName>
    </submittedName>
</protein>
<organism evidence="1">
    <name type="scientific">marine sediment metagenome</name>
    <dbReference type="NCBI Taxonomy" id="412755"/>
    <lineage>
        <taxon>unclassified sequences</taxon>
        <taxon>metagenomes</taxon>
        <taxon>ecological metagenomes</taxon>
    </lineage>
</organism>
<name>X0W054_9ZZZZ</name>
<sequence length="244" mass="27964">MLLWIIEEPIDPRSKAAKLEAIESNAKAAAPFFIHESPAEKNVSALDFQTNIAQFRGPAGATRIEVSFLTPLLGNTHSNISTESKDTLEIIYSSLIRDLTYETIIRVGNSRKLPVKYAALENLPNAVNTMTMIAPPRMGEIFLQIKDTFDERLGYAKQYIDVRDFRGRTLMLSDIQLYTEVTNENQRRALPVMKKEDISVAPYPYESIRKEQPFFCYFEIYNLLTGGVANTYEIDIRIEWDRNR</sequence>
<dbReference type="AlphaFoldDB" id="X0W054"/>
<accession>X0W054</accession>
<evidence type="ECO:0000313" key="1">
    <source>
        <dbReference type="EMBL" id="GAG24154.1"/>
    </source>
</evidence>
<feature type="non-terminal residue" evidence="1">
    <location>
        <position position="244"/>
    </location>
</feature>
<dbReference type="EMBL" id="BARS01037247">
    <property type="protein sequence ID" value="GAG24154.1"/>
    <property type="molecule type" value="Genomic_DNA"/>
</dbReference>
<proteinExistence type="predicted"/>
<reference evidence="1" key="1">
    <citation type="journal article" date="2014" name="Front. Microbiol.">
        <title>High frequency of phylogenetically diverse reductive dehalogenase-homologous genes in deep subseafloor sedimentary metagenomes.</title>
        <authorList>
            <person name="Kawai M."/>
            <person name="Futagami T."/>
            <person name="Toyoda A."/>
            <person name="Takaki Y."/>
            <person name="Nishi S."/>
            <person name="Hori S."/>
            <person name="Arai W."/>
            <person name="Tsubouchi T."/>
            <person name="Morono Y."/>
            <person name="Uchiyama I."/>
            <person name="Ito T."/>
            <person name="Fujiyama A."/>
            <person name="Inagaki F."/>
            <person name="Takami H."/>
        </authorList>
    </citation>
    <scope>NUCLEOTIDE SEQUENCE</scope>
    <source>
        <strain evidence="1">Expedition CK06-06</strain>
    </source>
</reference>
<comment type="caution">
    <text evidence="1">The sequence shown here is derived from an EMBL/GenBank/DDBJ whole genome shotgun (WGS) entry which is preliminary data.</text>
</comment>